<organism evidence="2 3">
    <name type="scientific">Pseudomonas rhizosphaerae</name>
    <dbReference type="NCBI Taxonomy" id="216142"/>
    <lineage>
        <taxon>Bacteria</taxon>
        <taxon>Pseudomonadati</taxon>
        <taxon>Pseudomonadota</taxon>
        <taxon>Gammaproteobacteria</taxon>
        <taxon>Pseudomonadales</taxon>
        <taxon>Pseudomonadaceae</taxon>
        <taxon>Pseudomonas</taxon>
    </lineage>
</organism>
<dbReference type="RefSeq" id="WP_043188974.1">
    <property type="nucleotide sequence ID" value="NZ_CP009533.1"/>
</dbReference>
<evidence type="ECO:0000313" key="2">
    <source>
        <dbReference type="EMBL" id="AIS17518.1"/>
    </source>
</evidence>
<keyword evidence="3" id="KW-1185">Reference proteome</keyword>
<dbReference type="KEGG" id="prh:LT40_08950"/>
<dbReference type="Proteomes" id="UP000029499">
    <property type="component" value="Chromosome"/>
</dbReference>
<evidence type="ECO:0000256" key="1">
    <source>
        <dbReference type="SAM" id="SignalP"/>
    </source>
</evidence>
<name>A0A089YM88_9PSED</name>
<dbReference type="AlphaFoldDB" id="A0A089YM88"/>
<gene>
    <name evidence="2" type="ORF">LT40_08950</name>
</gene>
<dbReference type="eggNOG" id="ENOG5033ER0">
    <property type="taxonomic scope" value="Bacteria"/>
</dbReference>
<feature type="chain" id="PRO_5001852121" description="Lipoprotein" evidence="1">
    <location>
        <begin position="20"/>
        <end position="114"/>
    </location>
</feature>
<dbReference type="OrthoDB" id="6595001at2"/>
<keyword evidence="1" id="KW-0732">Signal</keyword>
<dbReference type="PROSITE" id="PS51257">
    <property type="entry name" value="PROKAR_LIPOPROTEIN"/>
    <property type="match status" value="1"/>
</dbReference>
<dbReference type="STRING" id="216142.LT40_08950"/>
<dbReference type="HOGENOM" id="CLU_144799_1_0_6"/>
<accession>A0A089YM88</accession>
<feature type="signal peptide" evidence="1">
    <location>
        <begin position="1"/>
        <end position="19"/>
    </location>
</feature>
<protein>
    <recommendedName>
        <fullName evidence="4">Lipoprotein</fullName>
    </recommendedName>
</protein>
<sequence length="114" mass="12332">MRILIGALGLVLLAGCVSPGDLEKNNPSISANTSKDPKRYALCVFPKWQAARADSSMVETESGYRLWVASSNMADELLDIKKTKSGSSVMLRQRMAWSPGLGRSDIEGAVRSCL</sequence>
<evidence type="ECO:0000313" key="3">
    <source>
        <dbReference type="Proteomes" id="UP000029499"/>
    </source>
</evidence>
<dbReference type="EMBL" id="CP009533">
    <property type="protein sequence ID" value="AIS17518.1"/>
    <property type="molecule type" value="Genomic_DNA"/>
</dbReference>
<evidence type="ECO:0008006" key="4">
    <source>
        <dbReference type="Google" id="ProtNLM"/>
    </source>
</evidence>
<proteinExistence type="predicted"/>
<reference evidence="2 3" key="1">
    <citation type="journal article" date="2015" name="J. Biotechnol.">
        <title>Complete genome sequence of Pseudomonas rhizosphaerae IH5T (=DSM 16299T), a phosphate-solubilizing rhizobacterium for bacterial biofertilizer.</title>
        <authorList>
            <person name="Kwak Y."/>
            <person name="Jung B.K."/>
            <person name="Shin J.H."/>
        </authorList>
    </citation>
    <scope>NUCLEOTIDE SEQUENCE [LARGE SCALE GENOMIC DNA]</scope>
    <source>
        <strain evidence="2">DSM 16299</strain>
    </source>
</reference>